<evidence type="ECO:0000259" key="1">
    <source>
        <dbReference type="Pfam" id="PF00291"/>
    </source>
</evidence>
<feature type="domain" description="Tryptophan synthase beta chain-like PALP" evidence="1">
    <location>
        <begin position="109"/>
        <end position="306"/>
    </location>
</feature>
<dbReference type="EMBL" id="UINC01001020">
    <property type="protein sequence ID" value="SUZ67776.1"/>
    <property type="molecule type" value="Genomic_DNA"/>
</dbReference>
<accession>A0A381PL59</accession>
<dbReference type="Pfam" id="PF00291">
    <property type="entry name" value="PALP"/>
    <property type="match status" value="1"/>
</dbReference>
<dbReference type="InterPro" id="IPR001926">
    <property type="entry name" value="TrpB-like_PALP"/>
</dbReference>
<gene>
    <name evidence="2" type="ORF">METZ01_LOCUS20630</name>
</gene>
<dbReference type="InterPro" id="IPR036052">
    <property type="entry name" value="TrpB-like_PALP_sf"/>
</dbReference>
<dbReference type="PANTHER" id="PTHR10314">
    <property type="entry name" value="CYSTATHIONINE BETA-SYNTHASE"/>
    <property type="match status" value="1"/>
</dbReference>
<dbReference type="InterPro" id="IPR050214">
    <property type="entry name" value="Cys_Synth/Cystath_Beta-Synth"/>
</dbReference>
<evidence type="ECO:0000313" key="2">
    <source>
        <dbReference type="EMBL" id="SUZ67776.1"/>
    </source>
</evidence>
<dbReference type="AlphaFoldDB" id="A0A381PL59"/>
<sequence length="499" mass="55217">MPRSLAVFEDFDPVGTQSYANAVTRFREKNIVLPRFSELRDPTTLDPELLDALNHVEINDAHALNLFRVHWFNQPGQHSPAAVPDHIELPSELTGTNARIVVALGNRFPMIGAHKVLAAYSCLVARLVTGRFDPTCQRAVWPSTGNYARGGIAISKIMGCRGVAVLPEGMSRERFEWLDRWIEHPNDIIRTPGTEANVKEIYDECARLESDDSNIILNQFSEFSNHLGHYTITGAALESVFHHATAGRPARLAAFVSASGSAGTLGAGDYLKDTFGARIVAVEALEVPTMLYNGFGDHNIQGIGDKHVPLIHNVTNTDLIVGISDTATDQLDVAFNTPAGHRALDRKGVNSGLAALLTNLGYSSICNVLAAIKAAKHWELTGDDMIVTVATDGSELYNSEREKVMRRDFPEGFDDSEAEDALTIHIADITTEDILDMDEANRNRVFNLGYFTWVEQQGITTEDFERRRSQTWWDNLRPLIDNWDARIDDFNAATGAKHH</sequence>
<dbReference type="Gene3D" id="3.40.50.1100">
    <property type="match status" value="2"/>
</dbReference>
<name>A0A381PL59_9ZZZZ</name>
<organism evidence="2">
    <name type="scientific">marine metagenome</name>
    <dbReference type="NCBI Taxonomy" id="408172"/>
    <lineage>
        <taxon>unclassified sequences</taxon>
        <taxon>metagenomes</taxon>
        <taxon>ecological metagenomes</taxon>
    </lineage>
</organism>
<proteinExistence type="predicted"/>
<protein>
    <recommendedName>
        <fullName evidence="1">Tryptophan synthase beta chain-like PALP domain-containing protein</fullName>
    </recommendedName>
</protein>
<reference evidence="2" key="1">
    <citation type="submission" date="2018-05" db="EMBL/GenBank/DDBJ databases">
        <authorList>
            <person name="Lanie J.A."/>
            <person name="Ng W.-L."/>
            <person name="Kazmierczak K.M."/>
            <person name="Andrzejewski T.M."/>
            <person name="Davidsen T.M."/>
            <person name="Wayne K.J."/>
            <person name="Tettelin H."/>
            <person name="Glass J.I."/>
            <person name="Rusch D."/>
            <person name="Podicherti R."/>
            <person name="Tsui H.-C.T."/>
            <person name="Winkler M.E."/>
        </authorList>
    </citation>
    <scope>NUCLEOTIDE SEQUENCE</scope>
</reference>
<dbReference type="SUPFAM" id="SSF53686">
    <property type="entry name" value="Tryptophan synthase beta subunit-like PLP-dependent enzymes"/>
    <property type="match status" value="1"/>
</dbReference>